<evidence type="ECO:0000256" key="3">
    <source>
        <dbReference type="ARBA" id="ARBA00004496"/>
    </source>
</evidence>
<evidence type="ECO:0000313" key="19">
    <source>
        <dbReference type="Proteomes" id="UP000754750"/>
    </source>
</evidence>
<evidence type="ECO:0000256" key="11">
    <source>
        <dbReference type="ARBA" id="ARBA00022984"/>
    </source>
</evidence>
<dbReference type="EC" id="1.3.1.98" evidence="16"/>
<feature type="active site" evidence="16">
    <location>
        <position position="177"/>
    </location>
</feature>
<dbReference type="SUPFAM" id="SSF56176">
    <property type="entry name" value="FAD-binding/transporter-associated domain-like"/>
    <property type="match status" value="1"/>
</dbReference>
<keyword evidence="8 16" id="KW-0274">FAD</keyword>
<dbReference type="InterPro" id="IPR016169">
    <property type="entry name" value="FAD-bd_PCMH_sub2"/>
</dbReference>
<evidence type="ECO:0000256" key="13">
    <source>
        <dbReference type="ARBA" id="ARBA00023306"/>
    </source>
</evidence>
<evidence type="ECO:0000313" key="18">
    <source>
        <dbReference type="EMBL" id="MBE6832311.1"/>
    </source>
</evidence>
<dbReference type="InterPro" id="IPR011601">
    <property type="entry name" value="MurB_C"/>
</dbReference>
<dbReference type="InterPro" id="IPR016167">
    <property type="entry name" value="FAD-bd_PCMH_sub1"/>
</dbReference>
<reference evidence="18" key="1">
    <citation type="submission" date="2019-04" db="EMBL/GenBank/DDBJ databases">
        <title>Evolution of Biomass-Degrading Anaerobic Consortia Revealed by Metagenomics.</title>
        <authorList>
            <person name="Peng X."/>
        </authorList>
    </citation>
    <scope>NUCLEOTIDE SEQUENCE</scope>
    <source>
        <strain evidence="18">SIG551</strain>
    </source>
</reference>
<accession>A0A928KU73</accession>
<dbReference type="Gene3D" id="3.30.43.10">
    <property type="entry name" value="Uridine Diphospho-n-acetylenolpyruvylglucosamine Reductase, domain 2"/>
    <property type="match status" value="1"/>
</dbReference>
<dbReference type="NCBIfam" id="TIGR00179">
    <property type="entry name" value="murB"/>
    <property type="match status" value="1"/>
</dbReference>
<protein>
    <recommendedName>
        <fullName evidence="16">UDP-N-acetylenolpyruvoylglucosamine reductase</fullName>
        <ecNumber evidence="16">1.3.1.98</ecNumber>
    </recommendedName>
    <alternativeName>
        <fullName evidence="16">UDP-N-acetylmuramate dehydrogenase</fullName>
    </alternativeName>
</protein>
<evidence type="ECO:0000256" key="16">
    <source>
        <dbReference type="HAMAP-Rule" id="MF_00037"/>
    </source>
</evidence>
<evidence type="ECO:0000256" key="1">
    <source>
        <dbReference type="ARBA" id="ARBA00001974"/>
    </source>
</evidence>
<keyword evidence="14 16" id="KW-0961">Cell wall biogenesis/degradation</keyword>
<dbReference type="Pfam" id="PF01565">
    <property type="entry name" value="FAD_binding_4"/>
    <property type="match status" value="1"/>
</dbReference>
<dbReference type="InterPro" id="IPR006094">
    <property type="entry name" value="Oxid_FAD_bind_N"/>
</dbReference>
<feature type="domain" description="FAD-binding PCMH-type" evidence="17">
    <location>
        <begin position="31"/>
        <end position="233"/>
    </location>
</feature>
<dbReference type="GO" id="GO:0008762">
    <property type="term" value="F:UDP-N-acetylmuramate dehydrogenase activity"/>
    <property type="evidence" value="ECO:0007669"/>
    <property type="project" value="UniProtKB-UniRule"/>
</dbReference>
<evidence type="ECO:0000256" key="2">
    <source>
        <dbReference type="ARBA" id="ARBA00003921"/>
    </source>
</evidence>
<comment type="catalytic activity">
    <reaction evidence="15 16">
        <text>UDP-N-acetyl-alpha-D-muramate + NADP(+) = UDP-N-acetyl-3-O-(1-carboxyvinyl)-alpha-D-glucosamine + NADPH + H(+)</text>
        <dbReference type="Rhea" id="RHEA:12248"/>
        <dbReference type="ChEBI" id="CHEBI:15378"/>
        <dbReference type="ChEBI" id="CHEBI:57783"/>
        <dbReference type="ChEBI" id="CHEBI:58349"/>
        <dbReference type="ChEBI" id="CHEBI:68483"/>
        <dbReference type="ChEBI" id="CHEBI:70757"/>
        <dbReference type="EC" id="1.3.1.98"/>
    </reaction>
</comment>
<keyword evidence="6 16" id="KW-0132">Cell division</keyword>
<dbReference type="Proteomes" id="UP000754750">
    <property type="component" value="Unassembled WGS sequence"/>
</dbReference>
<dbReference type="Gene3D" id="3.90.78.10">
    <property type="entry name" value="UDP-N-acetylenolpyruvoylglucosamine reductase, C-terminal domain"/>
    <property type="match status" value="1"/>
</dbReference>
<dbReference type="GO" id="GO:0008360">
    <property type="term" value="P:regulation of cell shape"/>
    <property type="evidence" value="ECO:0007669"/>
    <property type="project" value="UniProtKB-KW"/>
</dbReference>
<proteinExistence type="inferred from homology"/>
<sequence>MDQIEQLGAMAQQLGCPYSFHEPMSRHTTFRIGGPADLFVSAGSRECLSQMARRANELEVPYLVIGNGSNMLVSDAGIRGMVIALTGEFNEITQPQPQQVRCGAGAPLSALCTFALQHSLSGAEFLWGIPGTAGGAAFMNAGAYGGEMKDILSSCEHMTHGGEFGALAGAELELSYRHSAYSDNQSAILFLNLQLRDGDPEEIRAKMNDLIGRRRSKQPLEMPSAGSVFKRPPDHFAGTLIEQCGLKGRSVGGAAVSSKHAGFIVNQGDATCEDVLRLISVIQSTVFKQTGVELECEIRKIGQ</sequence>
<dbReference type="GO" id="GO:0051301">
    <property type="term" value="P:cell division"/>
    <property type="evidence" value="ECO:0007669"/>
    <property type="project" value="UniProtKB-KW"/>
</dbReference>
<evidence type="ECO:0000256" key="6">
    <source>
        <dbReference type="ARBA" id="ARBA00022618"/>
    </source>
</evidence>
<dbReference type="InterPro" id="IPR036635">
    <property type="entry name" value="MurB_C_sf"/>
</dbReference>
<organism evidence="18 19">
    <name type="scientific">Faecalispora sporosphaeroides</name>
    <dbReference type="NCBI Taxonomy" id="1549"/>
    <lineage>
        <taxon>Bacteria</taxon>
        <taxon>Bacillati</taxon>
        <taxon>Bacillota</taxon>
        <taxon>Clostridia</taxon>
        <taxon>Eubacteriales</taxon>
        <taxon>Oscillospiraceae</taxon>
        <taxon>Faecalispora</taxon>
    </lineage>
</organism>
<keyword evidence="11 16" id="KW-0573">Peptidoglycan synthesis</keyword>
<dbReference type="PROSITE" id="PS51387">
    <property type="entry name" value="FAD_PCMH"/>
    <property type="match status" value="1"/>
</dbReference>
<evidence type="ECO:0000256" key="4">
    <source>
        <dbReference type="ARBA" id="ARBA00004752"/>
    </source>
</evidence>
<evidence type="ECO:0000256" key="15">
    <source>
        <dbReference type="ARBA" id="ARBA00048914"/>
    </source>
</evidence>
<dbReference type="Gene3D" id="3.30.465.10">
    <property type="match status" value="1"/>
</dbReference>
<dbReference type="GO" id="GO:0071555">
    <property type="term" value="P:cell wall organization"/>
    <property type="evidence" value="ECO:0007669"/>
    <property type="project" value="UniProtKB-KW"/>
</dbReference>
<evidence type="ECO:0000256" key="10">
    <source>
        <dbReference type="ARBA" id="ARBA00022960"/>
    </source>
</evidence>
<comment type="caution">
    <text evidence="18">The sequence shown here is derived from an EMBL/GenBank/DDBJ whole genome shotgun (WGS) entry which is preliminary data.</text>
</comment>
<dbReference type="InterPro" id="IPR036318">
    <property type="entry name" value="FAD-bd_PCMH-like_sf"/>
</dbReference>
<dbReference type="SUPFAM" id="SSF56194">
    <property type="entry name" value="Uridine diphospho-N-Acetylenolpyruvylglucosamine reductase, MurB, C-terminal domain"/>
    <property type="match status" value="1"/>
</dbReference>
<dbReference type="RefSeq" id="WP_020074645.1">
    <property type="nucleotide sequence ID" value="NZ_JBKWRC010000001.1"/>
</dbReference>
<evidence type="ECO:0000256" key="8">
    <source>
        <dbReference type="ARBA" id="ARBA00022827"/>
    </source>
</evidence>
<dbReference type="Pfam" id="PF02873">
    <property type="entry name" value="MurB_C"/>
    <property type="match status" value="1"/>
</dbReference>
<feature type="active site" description="Proton donor" evidence="16">
    <location>
        <position position="227"/>
    </location>
</feature>
<evidence type="ECO:0000256" key="14">
    <source>
        <dbReference type="ARBA" id="ARBA00023316"/>
    </source>
</evidence>
<dbReference type="GO" id="GO:0005829">
    <property type="term" value="C:cytosol"/>
    <property type="evidence" value="ECO:0007669"/>
    <property type="project" value="TreeGrafter"/>
</dbReference>
<name>A0A928KU73_9FIRM</name>
<comment type="cofactor">
    <cofactor evidence="1 16">
        <name>FAD</name>
        <dbReference type="ChEBI" id="CHEBI:57692"/>
    </cofactor>
</comment>
<dbReference type="AlphaFoldDB" id="A0A928KU73"/>
<dbReference type="EMBL" id="SVNY01000001">
    <property type="protein sequence ID" value="MBE6832311.1"/>
    <property type="molecule type" value="Genomic_DNA"/>
</dbReference>
<keyword evidence="7 16" id="KW-0285">Flavoprotein</keyword>
<keyword evidence="10 16" id="KW-0133">Cell shape</keyword>
<evidence type="ECO:0000256" key="12">
    <source>
        <dbReference type="ARBA" id="ARBA00023002"/>
    </source>
</evidence>
<dbReference type="NCBIfam" id="NF010480">
    <property type="entry name" value="PRK13905.1"/>
    <property type="match status" value="1"/>
</dbReference>
<dbReference type="GO" id="GO:0071949">
    <property type="term" value="F:FAD binding"/>
    <property type="evidence" value="ECO:0007669"/>
    <property type="project" value="InterPro"/>
</dbReference>
<dbReference type="GO" id="GO:0009252">
    <property type="term" value="P:peptidoglycan biosynthetic process"/>
    <property type="evidence" value="ECO:0007669"/>
    <property type="project" value="UniProtKB-UniRule"/>
</dbReference>
<keyword evidence="9 16" id="KW-0521">NADP</keyword>
<comment type="subcellular location">
    <subcellularLocation>
        <location evidence="3 16">Cytoplasm</location>
    </subcellularLocation>
</comment>
<dbReference type="PANTHER" id="PTHR21071:SF4">
    <property type="entry name" value="UDP-N-ACETYLENOLPYRUVOYLGLUCOSAMINE REDUCTASE"/>
    <property type="match status" value="1"/>
</dbReference>
<keyword evidence="12 16" id="KW-0560">Oxidoreductase</keyword>
<keyword evidence="5 16" id="KW-0963">Cytoplasm</keyword>
<dbReference type="PANTHER" id="PTHR21071">
    <property type="entry name" value="UDP-N-ACETYLENOLPYRUVOYLGLUCOSAMINE REDUCTASE"/>
    <property type="match status" value="1"/>
</dbReference>
<dbReference type="InterPro" id="IPR003170">
    <property type="entry name" value="MurB"/>
</dbReference>
<evidence type="ECO:0000259" key="17">
    <source>
        <dbReference type="PROSITE" id="PS51387"/>
    </source>
</evidence>
<evidence type="ECO:0000256" key="9">
    <source>
        <dbReference type="ARBA" id="ARBA00022857"/>
    </source>
</evidence>
<feature type="active site" evidence="16">
    <location>
        <position position="297"/>
    </location>
</feature>
<keyword evidence="13 16" id="KW-0131">Cell cycle</keyword>
<comment type="similarity">
    <text evidence="16">Belongs to the MurB family.</text>
</comment>
<gene>
    <name evidence="16 18" type="primary">murB</name>
    <name evidence="18" type="ORF">E7512_01790</name>
</gene>
<dbReference type="HAMAP" id="MF_00037">
    <property type="entry name" value="MurB"/>
    <property type="match status" value="1"/>
</dbReference>
<evidence type="ECO:0000256" key="5">
    <source>
        <dbReference type="ARBA" id="ARBA00022490"/>
    </source>
</evidence>
<comment type="function">
    <text evidence="2 16">Cell wall formation.</text>
</comment>
<evidence type="ECO:0000256" key="7">
    <source>
        <dbReference type="ARBA" id="ARBA00022630"/>
    </source>
</evidence>
<dbReference type="InterPro" id="IPR016166">
    <property type="entry name" value="FAD-bd_PCMH"/>
</dbReference>
<comment type="pathway">
    <text evidence="4 16">Cell wall biogenesis; peptidoglycan biosynthesis.</text>
</comment>